<dbReference type="CDD" id="cd00609">
    <property type="entry name" value="AAT_like"/>
    <property type="match status" value="1"/>
</dbReference>
<evidence type="ECO:0007829" key="16">
    <source>
        <dbReference type="PeptideAtlas" id="Q7TP13"/>
    </source>
</evidence>
<reference evidence="13" key="3">
    <citation type="submission" date="2025-05" db="UniProtKB">
        <authorList>
            <consortium name="Ensembl"/>
        </authorList>
    </citation>
    <scope>IDENTIFICATION</scope>
    <source>
        <strain evidence="13">Brown Norway</strain>
    </source>
</reference>
<evidence type="ECO:0000259" key="11">
    <source>
        <dbReference type="Pfam" id="PF00155"/>
    </source>
</evidence>
<dbReference type="GeneTree" id="ENSGT00940000159061"/>
<evidence type="ECO:0000313" key="15">
    <source>
        <dbReference type="RGD" id="1305462"/>
    </source>
</evidence>
<dbReference type="eggNOG" id="KOG0258">
    <property type="taxonomic scope" value="Eukaryota"/>
</dbReference>
<comment type="pathway">
    <text evidence="6">Amino-acid degradation; L-alanine degradation via transaminase pathway; pyruvate from L-alanine: step 1/1.</text>
</comment>
<dbReference type="GO" id="GO:0030170">
    <property type="term" value="F:pyridoxal phosphate binding"/>
    <property type="evidence" value="ECO:0007669"/>
    <property type="project" value="InterPro"/>
</dbReference>
<dbReference type="FunFam" id="3.90.1150.10:FF:000345">
    <property type="entry name" value="Alanine aminotransferase 2"/>
    <property type="match status" value="1"/>
</dbReference>
<dbReference type="Proteomes" id="UP000002494">
    <property type="component" value="Chromosome 19"/>
</dbReference>
<dbReference type="InterPro" id="IPR015422">
    <property type="entry name" value="PyrdxlP-dep_Trfase_small"/>
</dbReference>
<feature type="region of interest" description="Disordered" evidence="10">
    <location>
        <begin position="329"/>
        <end position="358"/>
    </location>
</feature>
<dbReference type="AlphaFoldDB" id="Q7TP13"/>
<dbReference type="Pfam" id="PF00155">
    <property type="entry name" value="Aminotran_1_2"/>
    <property type="match status" value="1"/>
</dbReference>
<accession>Q7TP13</accession>
<keyword evidence="4" id="KW-0808">Transferase</keyword>
<evidence type="ECO:0000313" key="12">
    <source>
        <dbReference type="EMBL" id="AAP92646.1"/>
    </source>
</evidence>
<evidence type="ECO:0000256" key="10">
    <source>
        <dbReference type="SAM" id="MobiDB-lite"/>
    </source>
</evidence>
<dbReference type="IntAct" id="Q7TP13">
    <property type="interactions" value="1"/>
</dbReference>
<dbReference type="GO" id="GO:0004021">
    <property type="term" value="F:L-alanine:2-oxoglutarate aminotransferase activity"/>
    <property type="evidence" value="ECO:0007669"/>
    <property type="project" value="UniProtKB-EC"/>
</dbReference>
<evidence type="ECO:0000256" key="4">
    <source>
        <dbReference type="ARBA" id="ARBA00022679"/>
    </source>
</evidence>
<proteinExistence type="evidence at protein level"/>
<dbReference type="ExpressionAtlas" id="Q7TP13">
    <property type="expression patterns" value="baseline and differential"/>
</dbReference>
<dbReference type="FunFam" id="3.40.640.10:FF:000236">
    <property type="entry name" value="Alanine aminotransferase 2"/>
    <property type="match status" value="1"/>
</dbReference>
<dbReference type="PaxDb" id="10116-ENSRNOP00000063931"/>
<evidence type="ECO:0000313" key="13">
    <source>
        <dbReference type="Ensembl" id="ENSRNOP00000071498.1"/>
    </source>
</evidence>
<dbReference type="InterPro" id="IPR045088">
    <property type="entry name" value="ALAT1/2-like"/>
</dbReference>
<gene>
    <name evidence="13 15" type="primary">Gpt2</name>
</gene>
<comment type="subunit">
    <text evidence="2">Homodimer.</text>
</comment>
<dbReference type="PANTHER" id="PTHR11751:SF311">
    <property type="entry name" value="ALANINE AMINOTRANSFERASE 2"/>
    <property type="match status" value="1"/>
</dbReference>
<dbReference type="AGR" id="RGD:1305462"/>
<dbReference type="InterPro" id="IPR015424">
    <property type="entry name" value="PyrdxlP-dep_Trfase"/>
</dbReference>
<reference evidence="12" key="1">
    <citation type="submission" date="2003-06" db="EMBL/GenBank/DDBJ databases">
        <title>Liver regeneration after PH.</title>
        <authorList>
            <person name="Xu C.S."/>
            <person name="Li W.Q."/>
            <person name="Li Y.C."/>
            <person name="Yang K.J."/>
            <person name="Yan H.M."/>
            <person name="Chang C.F."/>
            <person name="Zhao L.F."/>
            <person name="Ma H."/>
            <person name="Wang L."/>
            <person name="Wang S.F."/>
            <person name="Han H.P."/>
            <person name="Wang G.P."/>
            <person name="Chai L.Q."/>
            <person name="Yuan J.Y."/>
            <person name="Shi J.B."/>
            <person name="Rahman S."/>
            <person name="Wang Q.N."/>
            <person name="Zhang J.B."/>
        </authorList>
    </citation>
    <scope>NUCLEOTIDE SEQUENCE</scope>
</reference>
<keyword evidence="14" id="KW-1185">Reference proteome</keyword>
<comment type="cofactor">
    <cofactor evidence="1">
        <name>pyridoxal 5'-phosphate</name>
        <dbReference type="ChEBI" id="CHEBI:597326"/>
    </cofactor>
</comment>
<dbReference type="SUPFAM" id="SSF53383">
    <property type="entry name" value="PLP-dependent transferases"/>
    <property type="match status" value="3"/>
</dbReference>
<dbReference type="GO" id="GO:0042853">
    <property type="term" value="P:L-alanine catabolic process"/>
    <property type="evidence" value="ECO:0007669"/>
    <property type="project" value="UniProtKB-UniPathway"/>
</dbReference>
<dbReference type="EC" id="2.6.1.2" evidence="8"/>
<dbReference type="Gene3D" id="3.90.1150.10">
    <property type="entry name" value="Aspartate Aminotransferase, domain 1"/>
    <property type="match status" value="1"/>
</dbReference>
<comment type="catalytic activity">
    <reaction evidence="9">
        <text>L-alanine + 2-oxoglutarate = pyruvate + L-glutamate</text>
        <dbReference type="Rhea" id="RHEA:19453"/>
        <dbReference type="ChEBI" id="CHEBI:15361"/>
        <dbReference type="ChEBI" id="CHEBI:16810"/>
        <dbReference type="ChEBI" id="CHEBI:29985"/>
        <dbReference type="ChEBI" id="CHEBI:57972"/>
        <dbReference type="EC" id="2.6.1.2"/>
    </reaction>
</comment>
<keyword evidence="3" id="KW-0032">Aminotransferase</keyword>
<evidence type="ECO:0000256" key="6">
    <source>
        <dbReference type="ARBA" id="ARBA00025708"/>
    </source>
</evidence>
<dbReference type="Reactome" id="R-RNO-8964540">
    <property type="pathway name" value="Alanine metabolism"/>
</dbReference>
<feature type="compositionally biased region" description="Acidic residues" evidence="10">
    <location>
        <begin position="335"/>
        <end position="356"/>
    </location>
</feature>
<feature type="domain" description="Aminotransferase class I/classII large" evidence="11">
    <location>
        <begin position="143"/>
        <end position="310"/>
    </location>
</feature>
<evidence type="ECO:0000256" key="7">
    <source>
        <dbReference type="ARBA" id="ARBA00025785"/>
    </source>
</evidence>
<evidence type="ECO:0000256" key="5">
    <source>
        <dbReference type="ARBA" id="ARBA00022898"/>
    </source>
</evidence>
<protein>
    <recommendedName>
        <fullName evidence="8">alanine transaminase</fullName>
        <ecNumber evidence="8">2.6.1.2</ecNumber>
    </recommendedName>
</protein>
<reference evidence="13 14" key="2">
    <citation type="journal article" date="2004" name="Nature">
        <title>Genome sequence of the Brown Norway rat yields insights into mammalian evolution.</title>
        <authorList>
            <consortium name="Rat Genome Sequencing Project Consortium"/>
            <person name="Gibbs R.A."/>
            <person name="Weinstock G.M."/>
            <person name="Metzker M.L."/>
            <person name="Muzny D.M."/>
            <person name="Sodergren E.J."/>
            <person name="Scherer S."/>
            <person name="Scott G."/>
            <person name="Steffen D."/>
            <person name="Worley K.C."/>
            <person name="Burch P.E."/>
            <person name="Okwuonu G."/>
            <person name="Hines S."/>
            <person name="Lewis L."/>
            <person name="Deramo C."/>
            <person name="Delgado O."/>
            <person name="Dugan-Rocha S."/>
            <person name="Miner G."/>
            <person name="Morgan M."/>
            <person name="Hawes A."/>
            <person name="Gill R."/>
            <person name="Holt R.A."/>
            <person name="Adams M.D."/>
            <person name="Amanatides P.G."/>
            <person name="Baden-Tillson H."/>
            <person name="Barnstead M."/>
            <person name="Chin S."/>
            <person name="Evans C.A."/>
            <person name="Ferriera S."/>
            <person name="Fosler C."/>
            <person name="Glodek A."/>
            <person name="Gu Z."/>
            <person name="Jennings D."/>
            <person name="Kraft C.L."/>
            <person name="Nguyen T."/>
            <person name="Pfannkoch C.M."/>
            <person name="Sitter C."/>
            <person name="Sutton G.G."/>
            <person name="Venter J.C."/>
            <person name="Woodage T."/>
            <person name="Smith D."/>
            <person name="Lee H.-M."/>
            <person name="Gustafson E."/>
            <person name="Cahill P."/>
            <person name="Kana A."/>
            <person name="Doucette-Stamm L."/>
            <person name="Weinstock K."/>
            <person name="Fechtel K."/>
            <person name="Weiss R.B."/>
            <person name="Dunn D.M."/>
            <person name="Green E.D."/>
            <person name="Blakesley R.W."/>
            <person name="Bouffard G.G."/>
            <person name="De Jong P.J."/>
            <person name="Osoegawa K."/>
            <person name="Zhu B."/>
            <person name="Marra M."/>
            <person name="Schein J."/>
            <person name="Bosdet I."/>
            <person name="Fjell C."/>
            <person name="Jones S."/>
            <person name="Krzywinski M."/>
            <person name="Mathewson C."/>
            <person name="Siddiqui A."/>
            <person name="Wye N."/>
            <person name="McPherson J."/>
            <person name="Zhao S."/>
            <person name="Fraser C.M."/>
            <person name="Shetty J."/>
            <person name="Shatsman S."/>
            <person name="Geer K."/>
            <person name="Chen Y."/>
            <person name="Abramzon S."/>
            <person name="Nierman W.C."/>
            <person name="Havlak P.H."/>
            <person name="Chen R."/>
            <person name="Durbin K.J."/>
            <person name="Egan A."/>
            <person name="Ren Y."/>
            <person name="Song X.-Z."/>
            <person name="Li B."/>
            <person name="Liu Y."/>
            <person name="Qin X."/>
            <person name="Cawley S."/>
            <person name="Cooney A.J."/>
            <person name="D'Souza L.M."/>
            <person name="Martin K."/>
            <person name="Wu J.Q."/>
            <person name="Gonzalez-Garay M.L."/>
            <person name="Jackson A.R."/>
            <person name="Kalafus K.J."/>
            <person name="McLeod M.P."/>
            <person name="Milosavljevic A."/>
            <person name="Virk D."/>
            <person name="Volkov A."/>
            <person name="Wheeler D.A."/>
            <person name="Zhang Z."/>
            <person name="Bailey J.A."/>
            <person name="Eichler E.E."/>
            <person name="Tuzun E."/>
            <person name="Birney E."/>
            <person name="Mongin E."/>
            <person name="Ureta-Vidal A."/>
            <person name="Woodwark C."/>
            <person name="Zdobnov E."/>
            <person name="Bork P."/>
            <person name="Suyama M."/>
            <person name="Torrents D."/>
            <person name="Alexandersson M."/>
            <person name="Trask B.J."/>
            <person name="Young J.M."/>
            <person name="Huang H."/>
            <person name="Wang H."/>
            <person name="Xing H."/>
            <person name="Daniels S."/>
            <person name="Gietzen D."/>
            <person name="Schmidt J."/>
            <person name="Stevens K."/>
            <person name="Vitt U."/>
            <person name="Wingrove J."/>
            <person name="Camara F."/>
            <person name="Mar Alba M."/>
            <person name="Abril J.F."/>
            <person name="Guigo R."/>
            <person name="Smit A."/>
            <person name="Dubchak I."/>
            <person name="Rubin E.M."/>
            <person name="Couronne O."/>
            <person name="Poliakov A."/>
            <person name="Huebner N."/>
            <person name="Ganten D."/>
            <person name="Goesele C."/>
            <person name="Hummel O."/>
            <person name="Kreitler T."/>
            <person name="Lee Y.-A."/>
            <person name="Monti J."/>
            <person name="Schulz H."/>
            <person name="Zimdahl H."/>
            <person name="Himmelbauer H."/>
            <person name="Lehrach H."/>
            <person name="Jacob H.J."/>
            <person name="Bromberg S."/>
            <person name="Gullings-Handley J."/>
            <person name="Jensen-Seaman M.I."/>
            <person name="Kwitek A.E."/>
            <person name="Lazar J."/>
            <person name="Pasko D."/>
            <person name="Tonellato P.J."/>
            <person name="Twigger S."/>
            <person name="Ponting C.P."/>
            <person name="Duarte J.M."/>
            <person name="Rice S."/>
            <person name="Goodstadt L."/>
            <person name="Beatson S.A."/>
            <person name="Emes R.D."/>
            <person name="Winter E.E."/>
            <person name="Webber C."/>
            <person name="Brandt P."/>
            <person name="Nyakatura G."/>
            <person name="Adetobi M."/>
            <person name="Chiaromonte F."/>
            <person name="Elnitski L."/>
            <person name="Eswara P."/>
            <person name="Hardison R.C."/>
            <person name="Hou M."/>
            <person name="Kolbe D."/>
            <person name="Makova K."/>
            <person name="Miller W."/>
            <person name="Nekrutenko A."/>
            <person name="Riemer C."/>
            <person name="Schwartz S."/>
            <person name="Taylor J."/>
            <person name="Yang S."/>
            <person name="Zhang Y."/>
            <person name="Lindpaintner K."/>
            <person name="Andrews T.D."/>
            <person name="Caccamo M."/>
            <person name="Clamp M."/>
            <person name="Clarke L."/>
            <person name="Curwen V."/>
            <person name="Durbin R.M."/>
            <person name="Eyras E."/>
            <person name="Searle S.M."/>
            <person name="Cooper G.M."/>
            <person name="Batzoglou S."/>
            <person name="Brudno M."/>
            <person name="Sidow A."/>
            <person name="Stone E.A."/>
            <person name="Payseur B.A."/>
            <person name="Bourque G."/>
            <person name="Lopez-Otin C."/>
            <person name="Puente X.S."/>
            <person name="Chakrabarti K."/>
            <person name="Chatterji S."/>
            <person name="Dewey C."/>
            <person name="Pachter L."/>
            <person name="Bray N."/>
            <person name="Yap V.B."/>
            <person name="Caspi A."/>
            <person name="Tesler G."/>
            <person name="Pevzner P.A."/>
            <person name="Haussler D."/>
            <person name="Roskin K.M."/>
            <person name="Baertsch R."/>
            <person name="Clawson H."/>
            <person name="Furey T.S."/>
            <person name="Hinrichs A.S."/>
            <person name="Karolchik D."/>
            <person name="Kent W.J."/>
            <person name="Rosenbloom K.R."/>
            <person name="Trumbower H."/>
            <person name="Weirauch M."/>
            <person name="Cooper D.N."/>
            <person name="Stenson P.D."/>
            <person name="Ma B."/>
            <person name="Brent M."/>
            <person name="Arumugam M."/>
            <person name="Shteynberg D."/>
            <person name="Copley R.R."/>
            <person name="Taylor M.S."/>
            <person name="Riethman H."/>
            <person name="Mudunuri U."/>
            <person name="Peterson J."/>
            <person name="Guyer M."/>
            <person name="Felsenfeld A."/>
            <person name="Old S."/>
            <person name="Mockrin S."/>
            <person name="Collins F.S."/>
        </authorList>
    </citation>
    <scope>NUCLEOTIDE SEQUENCE [LARGE SCALE GENOMIC DNA]</scope>
    <source>
        <strain evidence="13 14">Brown Norway</strain>
    </source>
</reference>
<dbReference type="Gene3D" id="1.10.287.1970">
    <property type="match status" value="1"/>
</dbReference>
<keyword evidence="5" id="KW-0663">Pyridoxal phosphate</keyword>
<dbReference type="InterPro" id="IPR015421">
    <property type="entry name" value="PyrdxlP-dep_Trfase_major"/>
</dbReference>
<organism evidence="12">
    <name type="scientific">Rattus norvegicus</name>
    <name type="common">Rat</name>
    <dbReference type="NCBI Taxonomy" id="10116"/>
    <lineage>
        <taxon>Eukaryota</taxon>
        <taxon>Metazoa</taxon>
        <taxon>Chordata</taxon>
        <taxon>Craniata</taxon>
        <taxon>Vertebrata</taxon>
        <taxon>Euteleostomi</taxon>
        <taxon>Mammalia</taxon>
        <taxon>Eutheria</taxon>
        <taxon>Euarchontoglires</taxon>
        <taxon>Glires</taxon>
        <taxon>Rodentia</taxon>
        <taxon>Myomorpha</taxon>
        <taxon>Muroidea</taxon>
        <taxon>Muridae</taxon>
        <taxon>Murinae</taxon>
        <taxon>Rattus</taxon>
    </lineage>
</organism>
<evidence type="ECO:0000256" key="3">
    <source>
        <dbReference type="ARBA" id="ARBA00022576"/>
    </source>
</evidence>
<sequence>MTKATLIRTTFNWSRLTGSKRFSPLSTRREHGSIQAGLVQEELRVLHLHLKAASGRLTSRKLGDTQASFWTSCGIKKPFTEVIRANIGDAHAMGQQPITFLRQHSFLRGALGDGGFMVYVRISMAECCMDRQYWIGRQETGNEVMALCTYPNLLNSPSFPEDAKKRARRILQACGGNSLGSYSASQGVNCIREDVAAFITRRDGVPADPDNIYLTTGASDGISVCAKTILKLLVSGGGKSRTGVMIPIPQYPLYSAVISELDAIQVNYYLDEDNCWALNVDELRRALRQAKDHCDPKVLCIINPGNPTGVSHHTQLNFRTVTDYFKLGGGRSDGDGDDDGGGGGGGDDDDDDDDDVTGIYSGSLDSNCDFQVYQDNVYSPDCRFHSFKKVLYQMGPEYSSNVELASFHSTSKGYMGECGYRGGYMEVINLHPEIKGQLVKLLSVRLCPPVSGQAAMDIVVNPPVPGEESFEQFTRGHGKGTATTPCGQLPVVCLGVSIHGRLSRGTVNSKIQTTKLTLILPWEAEGGEPEKESVLGNLAKKAKLTEDLFNQVPGIQCNPLQGAMYAFPRILIPAKAVEAAQSHKMAPDMFYCMKLLEETGICVVPGSGFGQREGTYHFRQEAERANSKGEESFERPPVIYFLHKATTPNLPQLTANLAAKQSNAQDLWEGMSMASEKIEEAQHWKRGATPGVVNNLQLSWEAQDLCATGVHTGELMVWRYKMSVLPDGLQHHPEATTEARVFLRQMKSGLLLGHELHSPTKFLFVECVRRDPPPSHIPRYIDSYFMKGL</sequence>
<comment type="similarity">
    <text evidence="7">Belongs to the class-I pyridoxal-phosphate-dependent aminotransferase family. Alanine aminotransferase subfamily.</text>
</comment>
<dbReference type="SMR" id="Q7TP13"/>
<dbReference type="EMBL" id="AY325245">
    <property type="protein sequence ID" value="AAP92646.1"/>
    <property type="molecule type" value="mRNA"/>
</dbReference>
<keyword evidence="16" id="KW-1267">Proteomics identification</keyword>
<evidence type="ECO:0000256" key="8">
    <source>
        <dbReference type="ARBA" id="ARBA00026106"/>
    </source>
</evidence>
<dbReference type="Bgee" id="ENSRNOG00000059579">
    <property type="expression patterns" value="Expressed in skeletal muscle tissue and 18 other cell types or tissues"/>
</dbReference>
<dbReference type="Gene3D" id="3.40.640.10">
    <property type="entry name" value="Type I PLP-dependent aspartate aminotransferase-like (Major domain)"/>
    <property type="match status" value="2"/>
</dbReference>
<dbReference type="STRING" id="10116.ENSRNOP00000071498"/>
<dbReference type="FunFam" id="3.40.640.10:FF:000226">
    <property type="entry name" value="Alanine aminotransferase 2"/>
    <property type="match status" value="1"/>
</dbReference>
<dbReference type="Ensembl" id="ENSRNOT00000078348.3">
    <property type="protein sequence ID" value="ENSRNOP00000071498.1"/>
    <property type="gene ID" value="ENSRNOG00000059579.3"/>
</dbReference>
<dbReference type="InterPro" id="IPR004839">
    <property type="entry name" value="Aminotransferase_I/II_large"/>
</dbReference>
<evidence type="ECO:0000256" key="2">
    <source>
        <dbReference type="ARBA" id="ARBA00011738"/>
    </source>
</evidence>
<evidence type="ECO:0000256" key="1">
    <source>
        <dbReference type="ARBA" id="ARBA00001933"/>
    </source>
</evidence>
<name>Q7TP13_RAT</name>
<dbReference type="HOGENOM" id="CLU_355616_0_0_1"/>
<evidence type="ECO:0000256" key="9">
    <source>
        <dbReference type="ARBA" id="ARBA00047412"/>
    </source>
</evidence>
<evidence type="ECO:0000313" key="14">
    <source>
        <dbReference type="Proteomes" id="UP000002494"/>
    </source>
</evidence>
<dbReference type="PANTHER" id="PTHR11751">
    <property type="entry name" value="ALANINE AMINOTRANSFERASE"/>
    <property type="match status" value="1"/>
</dbReference>
<dbReference type="UniPathway" id="UPA00528">
    <property type="reaction ID" value="UER00586"/>
</dbReference>
<dbReference type="RGD" id="1305462">
    <property type="gene designation" value="Gpt2"/>
</dbReference>